<dbReference type="Pfam" id="PF00754">
    <property type="entry name" value="F5_F8_type_C"/>
    <property type="match status" value="1"/>
</dbReference>
<evidence type="ECO:0000256" key="1">
    <source>
        <dbReference type="SAM" id="SignalP"/>
    </source>
</evidence>
<gene>
    <name evidence="3" type="ORF">GCM10010170_099890</name>
</gene>
<accession>A0ABN3HUT2</accession>
<reference evidence="3 4" key="1">
    <citation type="journal article" date="2019" name="Int. J. Syst. Evol. Microbiol.">
        <title>The Global Catalogue of Microorganisms (GCM) 10K type strain sequencing project: providing services to taxonomists for standard genome sequencing and annotation.</title>
        <authorList>
            <consortium name="The Broad Institute Genomics Platform"/>
            <consortium name="The Broad Institute Genome Sequencing Center for Infectious Disease"/>
            <person name="Wu L."/>
            <person name="Ma J."/>
        </authorList>
    </citation>
    <scope>NUCLEOTIDE SEQUENCE [LARGE SCALE GENOMIC DNA]</scope>
    <source>
        <strain evidence="3 4">JCM 3272</strain>
    </source>
</reference>
<dbReference type="PANTHER" id="PTHR43143:SF5">
    <property type="entry name" value="SECRETED PROTEIN"/>
    <property type="match status" value="1"/>
</dbReference>
<feature type="chain" id="PRO_5047513519" description="F5/8 type C domain-containing protein" evidence="1">
    <location>
        <begin position="36"/>
        <end position="755"/>
    </location>
</feature>
<keyword evidence="4" id="KW-1185">Reference proteome</keyword>
<feature type="domain" description="F5/8 type C" evidence="2">
    <location>
        <begin position="399"/>
        <end position="546"/>
    </location>
</feature>
<dbReference type="PANTHER" id="PTHR43143">
    <property type="entry name" value="METALLOPHOSPHOESTERASE, CALCINEURIN SUPERFAMILY"/>
    <property type="match status" value="1"/>
</dbReference>
<evidence type="ECO:0000259" key="2">
    <source>
        <dbReference type="PROSITE" id="PS50022"/>
    </source>
</evidence>
<dbReference type="InterPro" id="IPR013320">
    <property type="entry name" value="ConA-like_dom_sf"/>
</dbReference>
<dbReference type="PROSITE" id="PS51318">
    <property type="entry name" value="TAT"/>
    <property type="match status" value="1"/>
</dbReference>
<dbReference type="EMBL" id="BAAARV010000113">
    <property type="protein sequence ID" value="GAA2388595.1"/>
    <property type="molecule type" value="Genomic_DNA"/>
</dbReference>
<protein>
    <recommendedName>
        <fullName evidence="2">F5/8 type C domain-containing protein</fullName>
    </recommendedName>
</protein>
<dbReference type="InterPro" id="IPR004843">
    <property type="entry name" value="Calcineurin-like_PHP"/>
</dbReference>
<dbReference type="Pfam" id="PF00149">
    <property type="entry name" value="Metallophos"/>
    <property type="match status" value="1"/>
</dbReference>
<dbReference type="PROSITE" id="PS50022">
    <property type="entry name" value="FA58C_3"/>
    <property type="match status" value="1"/>
</dbReference>
<sequence>MVNIERRTLLQAVLAAPAAGATASLLATPAAPAAAAEGPVDADSPRFALAVLPDTQYLFDEDSSDPEPLKATFRYLAQERKDANIVFMTHLGDVTEHGSEHEVTLASDTFRTLDGKLPYSVLAGNHDIRSSTDDQRGDSVYLRAFGPQRFAKMRTFGGASPDGYNSYHVLRAGGRDWLVLALDWRVSDKGLAWAQNVINEHRTLPVILTTHDLAWSDDAGQAQLSDNGQRLWDRLIRNNDQIFLTLNGHYWPPGRATLKNAAGNEVQVHITNYQDRYYGGAGMIWLYHFDLARNVIDVETFSPWFLARDSAKRTPLEAETIELTSAVDRFSMKIDFAARFGGFAPVIPPPPRPASAVMPDGTAAYWRFDAAGLSGTGTAGTPVAAGTVVRDLTGHGNDLTVQVIGTAVPGSLRSLVGAVTASAENAPNEAAANVKDGNPSTKWLAFSRTGWVTYQLTKPATVVWYSLTSANDAPGRDPRDFTLQGSNDANTWTDLDRRTGQSFSGRFATNTYSFTNTTAYRYYRLNITANSGDSLVQLAEWNISDGSSQVLTWSPEHHAGQPAHGSLRFDGGKSPDHGAILRAGANAPINSMKFTSGYTIEAFIKLPEPFEGDHAWMGILSWEGRSGDAGKTTGWSTLECTCSLNISPERFLQYVVYPDKQDADPTSWSHALPTGRWTHIAVVNDAKQTVVYIDGSKIARNPTQPSTGIATQARPFAIGATSFDLQYGQGFYGWIGDVRITTKALRPRDFLTPYA</sequence>
<dbReference type="Pfam" id="PF13385">
    <property type="entry name" value="Laminin_G_3"/>
    <property type="match status" value="1"/>
</dbReference>
<dbReference type="SUPFAM" id="SSF49899">
    <property type="entry name" value="Concanavalin A-like lectins/glucanases"/>
    <property type="match status" value="1"/>
</dbReference>
<dbReference type="InterPro" id="IPR029052">
    <property type="entry name" value="Metallo-depent_PP-like"/>
</dbReference>
<evidence type="ECO:0000313" key="4">
    <source>
        <dbReference type="Proteomes" id="UP001501444"/>
    </source>
</evidence>
<dbReference type="InterPro" id="IPR006311">
    <property type="entry name" value="TAT_signal"/>
</dbReference>
<dbReference type="InterPro" id="IPR008979">
    <property type="entry name" value="Galactose-bd-like_sf"/>
</dbReference>
<dbReference type="Gene3D" id="3.60.21.10">
    <property type="match status" value="1"/>
</dbReference>
<dbReference type="RefSeq" id="WP_344619794.1">
    <property type="nucleotide sequence ID" value="NZ_BAAARV010000113.1"/>
</dbReference>
<comment type="caution">
    <text evidence="3">The sequence shown here is derived from an EMBL/GenBank/DDBJ whole genome shotgun (WGS) entry which is preliminary data.</text>
</comment>
<dbReference type="SUPFAM" id="SSF49785">
    <property type="entry name" value="Galactose-binding domain-like"/>
    <property type="match status" value="1"/>
</dbReference>
<dbReference type="SUPFAM" id="SSF56300">
    <property type="entry name" value="Metallo-dependent phosphatases"/>
    <property type="match status" value="1"/>
</dbReference>
<name>A0ABN3HUT2_9ACTN</name>
<keyword evidence="1" id="KW-0732">Signal</keyword>
<feature type="signal peptide" evidence="1">
    <location>
        <begin position="1"/>
        <end position="35"/>
    </location>
</feature>
<proteinExistence type="predicted"/>
<organism evidence="3 4">
    <name type="scientific">Dactylosporangium salmoneum</name>
    <dbReference type="NCBI Taxonomy" id="53361"/>
    <lineage>
        <taxon>Bacteria</taxon>
        <taxon>Bacillati</taxon>
        <taxon>Actinomycetota</taxon>
        <taxon>Actinomycetes</taxon>
        <taxon>Micromonosporales</taxon>
        <taxon>Micromonosporaceae</taxon>
        <taxon>Dactylosporangium</taxon>
    </lineage>
</organism>
<dbReference type="Gene3D" id="2.60.120.260">
    <property type="entry name" value="Galactose-binding domain-like"/>
    <property type="match status" value="1"/>
</dbReference>
<dbReference type="InterPro" id="IPR000421">
    <property type="entry name" value="FA58C"/>
</dbReference>
<dbReference type="Proteomes" id="UP001501444">
    <property type="component" value="Unassembled WGS sequence"/>
</dbReference>
<dbReference type="Gene3D" id="2.60.120.200">
    <property type="match status" value="1"/>
</dbReference>
<evidence type="ECO:0000313" key="3">
    <source>
        <dbReference type="EMBL" id="GAA2388595.1"/>
    </source>
</evidence>
<dbReference type="InterPro" id="IPR051918">
    <property type="entry name" value="STPP_CPPED1"/>
</dbReference>